<protein>
    <submittedName>
        <fullName evidence="1">Uncharacterized protein</fullName>
    </submittedName>
</protein>
<keyword evidence="2" id="KW-1185">Reference proteome</keyword>
<accession>A0ABS4NRV8</accession>
<proteinExistence type="predicted"/>
<gene>
    <name evidence="1" type="ORF">J2Z70_002947</name>
</gene>
<organism evidence="1 2">
    <name type="scientific">Paenibacillus silagei</name>
    <dbReference type="NCBI Taxonomy" id="1670801"/>
    <lineage>
        <taxon>Bacteria</taxon>
        <taxon>Bacillati</taxon>
        <taxon>Bacillota</taxon>
        <taxon>Bacilli</taxon>
        <taxon>Bacillales</taxon>
        <taxon>Paenibacillaceae</taxon>
        <taxon>Paenibacillus</taxon>
    </lineage>
</organism>
<dbReference type="RefSeq" id="WP_209874071.1">
    <property type="nucleotide sequence ID" value="NZ_JAGGLV010000008.1"/>
</dbReference>
<comment type="caution">
    <text evidence="1">The sequence shown here is derived from an EMBL/GenBank/DDBJ whole genome shotgun (WGS) entry which is preliminary data.</text>
</comment>
<dbReference type="Proteomes" id="UP000773462">
    <property type="component" value="Unassembled WGS sequence"/>
</dbReference>
<name>A0ABS4NRV8_9BACL</name>
<sequence length="155" mass="17760">MINARLSRIELFAFSCRPSFMHISEPYGCWYGVLKLTFGGQISYGNCILCAGDNAVDLIKWGSFLKEICHCTVEEATEYVRMHGQEWAPNQLNMIKTALDSMFIQNDQIRMKVGAGSERYRHQRTEQRIHSINTAKSHLNPTILFAESVSYYSLL</sequence>
<reference evidence="1 2" key="1">
    <citation type="submission" date="2021-03" db="EMBL/GenBank/DDBJ databases">
        <title>Genomic Encyclopedia of Type Strains, Phase IV (KMG-IV): sequencing the most valuable type-strain genomes for metagenomic binning, comparative biology and taxonomic classification.</title>
        <authorList>
            <person name="Goeker M."/>
        </authorList>
    </citation>
    <scope>NUCLEOTIDE SEQUENCE [LARGE SCALE GENOMIC DNA]</scope>
    <source>
        <strain evidence="1 2">DSM 101953</strain>
    </source>
</reference>
<evidence type="ECO:0000313" key="1">
    <source>
        <dbReference type="EMBL" id="MBP2112793.1"/>
    </source>
</evidence>
<evidence type="ECO:0000313" key="2">
    <source>
        <dbReference type="Proteomes" id="UP000773462"/>
    </source>
</evidence>
<dbReference type="EMBL" id="JAGGLV010000008">
    <property type="protein sequence ID" value="MBP2112793.1"/>
    <property type="molecule type" value="Genomic_DNA"/>
</dbReference>